<proteinExistence type="predicted"/>
<sequence length="338" mass="38551">MGRVKEGIKINQQLSETNTNLREELGSKEVVIDGLRQELVETKASLSSQPQDVVEKMSRLQHSVDSLEKELKSQEDMVKGLREQLAETVTEKNTLTSSLNEAHLLVDRHVQSNTSLTTQLTTAQADLEALRTQNDQLKVDSEAVAGQMKEQEVLHQEEKEAWKKEETSLQDRLSSLQKDYEVLSKAHGSLEELNTMWAGRNVDLTEEVERLKEVLNKPKTDQDQQTDPKEQCTVDVQTKVIGHHTVDTQTEGDYSGVDTRAVYCQTVGEELYSIAKTPVCSYSFQANIFLLLEFHQIACLIRKAWHMWSKGDGSWWRFCNSLSVHRPQYCTKVFWPSI</sequence>
<dbReference type="OrthoDB" id="6145717at2759"/>
<dbReference type="PANTHER" id="PTHR28660:SF1">
    <property type="entry name" value="COILED-COIL DOMAIN-CONTAINING PROTEIN 73"/>
    <property type="match status" value="1"/>
</dbReference>
<dbReference type="AlphaFoldDB" id="A0A1S3I823"/>
<name>A0A1S3I823_LINAN</name>
<dbReference type="InterPro" id="IPR031650">
    <property type="entry name" value="CCDC73"/>
</dbReference>
<dbReference type="PANTHER" id="PTHR28660">
    <property type="entry name" value="COILED-COIL DOMAIN-CONTAINING PROTEIN 73"/>
    <property type="match status" value="1"/>
</dbReference>
<gene>
    <name evidence="3" type="primary">LOC106161558</name>
</gene>
<organism evidence="2 3">
    <name type="scientific">Lingula anatina</name>
    <name type="common">Brachiopod</name>
    <name type="synonym">Lingula unguis</name>
    <dbReference type="NCBI Taxonomy" id="7574"/>
    <lineage>
        <taxon>Eukaryota</taxon>
        <taxon>Metazoa</taxon>
        <taxon>Spiralia</taxon>
        <taxon>Lophotrochozoa</taxon>
        <taxon>Brachiopoda</taxon>
        <taxon>Linguliformea</taxon>
        <taxon>Lingulata</taxon>
        <taxon>Lingulida</taxon>
        <taxon>Linguloidea</taxon>
        <taxon>Lingulidae</taxon>
        <taxon>Lingula</taxon>
    </lineage>
</organism>
<dbReference type="GeneID" id="106161558"/>
<evidence type="ECO:0000313" key="2">
    <source>
        <dbReference type="Proteomes" id="UP000085678"/>
    </source>
</evidence>
<dbReference type="RefSeq" id="XP_013394011.1">
    <property type="nucleotide sequence ID" value="XM_013538557.1"/>
</dbReference>
<evidence type="ECO:0000313" key="3">
    <source>
        <dbReference type="RefSeq" id="XP_013394011.1"/>
    </source>
</evidence>
<dbReference type="Proteomes" id="UP000085678">
    <property type="component" value="Unplaced"/>
</dbReference>
<keyword evidence="2" id="KW-1185">Reference proteome</keyword>
<dbReference type="KEGG" id="lak:106161558"/>
<dbReference type="InParanoid" id="A0A1S3I823"/>
<evidence type="ECO:0000256" key="1">
    <source>
        <dbReference type="SAM" id="Coils"/>
    </source>
</evidence>
<dbReference type="STRING" id="7574.A0A1S3I823"/>
<accession>A0A1S3I823</accession>
<feature type="coiled-coil region" evidence="1">
    <location>
        <begin position="57"/>
        <end position="179"/>
    </location>
</feature>
<reference evidence="3" key="1">
    <citation type="submission" date="2025-08" db="UniProtKB">
        <authorList>
            <consortium name="RefSeq"/>
        </authorList>
    </citation>
    <scope>IDENTIFICATION</scope>
    <source>
        <tissue evidence="3">Gonads</tissue>
    </source>
</reference>
<keyword evidence="1" id="KW-0175">Coiled coil</keyword>
<protein>
    <submittedName>
        <fullName evidence="3">Synaptonemal complex protein ZEP1-like</fullName>
    </submittedName>
</protein>